<gene>
    <name evidence="2" type="ORF">CEUTPL_LOCUS4687</name>
</gene>
<feature type="compositionally biased region" description="Basic and acidic residues" evidence="1">
    <location>
        <begin position="1"/>
        <end position="19"/>
    </location>
</feature>
<feature type="compositionally biased region" description="Polar residues" evidence="1">
    <location>
        <begin position="50"/>
        <end position="67"/>
    </location>
</feature>
<proteinExistence type="predicted"/>
<feature type="region of interest" description="Disordered" evidence="1">
    <location>
        <begin position="1"/>
        <end position="30"/>
    </location>
</feature>
<name>A0A9N9MK86_9CUCU</name>
<dbReference type="EMBL" id="OU892278">
    <property type="protein sequence ID" value="CAG9764041.1"/>
    <property type="molecule type" value="Genomic_DNA"/>
</dbReference>
<dbReference type="Proteomes" id="UP001152799">
    <property type="component" value="Chromosome 2"/>
</dbReference>
<feature type="compositionally biased region" description="Low complexity" evidence="1">
    <location>
        <begin position="68"/>
        <end position="87"/>
    </location>
</feature>
<evidence type="ECO:0000256" key="1">
    <source>
        <dbReference type="SAM" id="MobiDB-lite"/>
    </source>
</evidence>
<accession>A0A9N9MK86</accession>
<organism evidence="2 3">
    <name type="scientific">Ceutorhynchus assimilis</name>
    <name type="common">cabbage seed weevil</name>
    <dbReference type="NCBI Taxonomy" id="467358"/>
    <lineage>
        <taxon>Eukaryota</taxon>
        <taxon>Metazoa</taxon>
        <taxon>Ecdysozoa</taxon>
        <taxon>Arthropoda</taxon>
        <taxon>Hexapoda</taxon>
        <taxon>Insecta</taxon>
        <taxon>Pterygota</taxon>
        <taxon>Neoptera</taxon>
        <taxon>Endopterygota</taxon>
        <taxon>Coleoptera</taxon>
        <taxon>Polyphaga</taxon>
        <taxon>Cucujiformia</taxon>
        <taxon>Curculionidae</taxon>
        <taxon>Ceutorhynchinae</taxon>
        <taxon>Ceutorhynchus</taxon>
    </lineage>
</organism>
<feature type="compositionally biased region" description="Polar residues" evidence="1">
    <location>
        <begin position="110"/>
        <end position="128"/>
    </location>
</feature>
<reference evidence="2" key="1">
    <citation type="submission" date="2022-01" db="EMBL/GenBank/DDBJ databases">
        <authorList>
            <person name="King R."/>
        </authorList>
    </citation>
    <scope>NUCLEOTIDE SEQUENCE</scope>
</reference>
<keyword evidence="3" id="KW-1185">Reference proteome</keyword>
<evidence type="ECO:0000313" key="2">
    <source>
        <dbReference type="EMBL" id="CAG9764041.1"/>
    </source>
</evidence>
<dbReference type="AlphaFoldDB" id="A0A9N9MK86"/>
<sequence length="534" mass="61060">MDPKKPKLVKEEPKLERKPSIRTKHAPPVVRQTLTSAKRIQNALNPLATFTASKSSLASTKQPTGTISKPSSKQTQSSSVSAAPSCSKPKELPGTTALRRTQSVKETRPKYSNQPQLSSNFKQPLQRKTGTDFNRKSTVAPKPGIEYKRQQWKPQLPPISKPKPEFKQQQKILKRPPMFPHRKSMSSDNIQTKNCKPKLNESQSVENIYMPTPKELKGLSPISREEADNKRLLFKTPSAYRRRSIYHHTPLSNRKFNNFLIASSPRPDEMLQLQDRLNKWLRSRGKTPAEFHNLNKFIESCRNRVSNAVIDEVEEQNKENVEAVDCRTESYENLKINATPEEDKFKIAKEAILVLRRLVEQGYPASESLELLDLITEKYKNFLDTPEYWELRAWIDQAEGNIVKAVEHFSTAIIQGADIISVEKSIDLLLQKFSVLNISPSKIIHKTKDEVEQRVNAKNVFKSRIIMFAIKEREAKKNQVTETPQKKFMAIPVRRSTRLSTSTYKNSPGVTLYQSLKQADNSEDISFTKNKALI</sequence>
<evidence type="ECO:0000313" key="3">
    <source>
        <dbReference type="Proteomes" id="UP001152799"/>
    </source>
</evidence>
<feature type="region of interest" description="Disordered" evidence="1">
    <location>
        <begin position="50"/>
        <end position="143"/>
    </location>
</feature>
<protein>
    <submittedName>
        <fullName evidence="2">Uncharacterized protein</fullName>
    </submittedName>
</protein>
<dbReference type="OrthoDB" id="6350539at2759"/>